<proteinExistence type="predicted"/>
<dbReference type="PRINTS" id="PR00778">
    <property type="entry name" value="HTHARSR"/>
</dbReference>
<evidence type="ECO:0000259" key="1">
    <source>
        <dbReference type="SMART" id="SM00418"/>
    </source>
</evidence>
<dbReference type="InterPro" id="IPR011991">
    <property type="entry name" value="ArsR-like_HTH"/>
</dbReference>
<protein>
    <submittedName>
        <fullName evidence="2">DNA-binding transcriptional ArsR family regulator</fullName>
    </submittedName>
</protein>
<reference evidence="2 3" key="1">
    <citation type="submission" date="2020-08" db="EMBL/GenBank/DDBJ databases">
        <title>Genomic Encyclopedia of Type Strains, Phase III (KMG-III): the genomes of soil and plant-associated and newly described type strains.</title>
        <authorList>
            <person name="Whitman W."/>
        </authorList>
    </citation>
    <scope>NUCLEOTIDE SEQUENCE [LARGE SCALE GENOMIC DNA]</scope>
    <source>
        <strain evidence="2 3">CECT 3265</strain>
    </source>
</reference>
<organism evidence="2 3">
    <name type="scientific">Streptomyces netropsis</name>
    <name type="common">Streptoverticillium netropsis</name>
    <dbReference type="NCBI Taxonomy" id="55404"/>
    <lineage>
        <taxon>Bacteria</taxon>
        <taxon>Bacillati</taxon>
        <taxon>Actinomycetota</taxon>
        <taxon>Actinomycetes</taxon>
        <taxon>Kitasatosporales</taxon>
        <taxon>Streptomycetaceae</taxon>
        <taxon>Streptomyces</taxon>
    </lineage>
</organism>
<name>A0A7W7LE29_STRNE</name>
<feature type="domain" description="HTH arsR-type" evidence="1">
    <location>
        <begin position="21"/>
        <end position="98"/>
    </location>
</feature>
<dbReference type="GO" id="GO:0003700">
    <property type="term" value="F:DNA-binding transcription factor activity"/>
    <property type="evidence" value="ECO:0007669"/>
    <property type="project" value="InterPro"/>
</dbReference>
<dbReference type="InterPro" id="IPR036388">
    <property type="entry name" value="WH-like_DNA-bd_sf"/>
</dbReference>
<gene>
    <name evidence="2" type="ORF">FHS38_004036</name>
</gene>
<dbReference type="AlphaFoldDB" id="A0A7W7LE29"/>
<keyword evidence="3" id="KW-1185">Reference proteome</keyword>
<dbReference type="SMART" id="SM00418">
    <property type="entry name" value="HTH_ARSR"/>
    <property type="match status" value="1"/>
</dbReference>
<dbReference type="InterPro" id="IPR001845">
    <property type="entry name" value="HTH_ArsR_DNA-bd_dom"/>
</dbReference>
<sequence>MASRNATPLVHPDTDALVFTDVLTALSDPLRLAVVAELAEGAEKPCGSFRLPVSKSTQSWHFRVLRESGVIRQRDDGNRRLNSLRRDDLDARFPGLLALALREAQALRVPPEDSPDSNGPPPP</sequence>
<dbReference type="RefSeq" id="WP_184735236.1">
    <property type="nucleotide sequence ID" value="NZ_BMRW01000008.1"/>
</dbReference>
<dbReference type="EMBL" id="JACHJG010000008">
    <property type="protein sequence ID" value="MBB4887968.1"/>
    <property type="molecule type" value="Genomic_DNA"/>
</dbReference>
<accession>A0A7W7LE29</accession>
<evidence type="ECO:0000313" key="3">
    <source>
        <dbReference type="Proteomes" id="UP000556436"/>
    </source>
</evidence>
<evidence type="ECO:0000313" key="2">
    <source>
        <dbReference type="EMBL" id="MBB4887968.1"/>
    </source>
</evidence>
<comment type="caution">
    <text evidence="2">The sequence shown here is derived from an EMBL/GenBank/DDBJ whole genome shotgun (WGS) entry which is preliminary data.</text>
</comment>
<dbReference type="Proteomes" id="UP000556436">
    <property type="component" value="Unassembled WGS sequence"/>
</dbReference>
<keyword evidence="2" id="KW-0238">DNA-binding</keyword>
<dbReference type="SUPFAM" id="SSF46785">
    <property type="entry name" value="Winged helix' DNA-binding domain"/>
    <property type="match status" value="1"/>
</dbReference>
<dbReference type="Gene3D" id="1.10.10.10">
    <property type="entry name" value="Winged helix-like DNA-binding domain superfamily/Winged helix DNA-binding domain"/>
    <property type="match status" value="1"/>
</dbReference>
<dbReference type="InterPro" id="IPR036390">
    <property type="entry name" value="WH_DNA-bd_sf"/>
</dbReference>
<dbReference type="CDD" id="cd00090">
    <property type="entry name" value="HTH_ARSR"/>
    <property type="match status" value="1"/>
</dbReference>
<dbReference type="GO" id="GO:0003677">
    <property type="term" value="F:DNA binding"/>
    <property type="evidence" value="ECO:0007669"/>
    <property type="project" value="UniProtKB-KW"/>
</dbReference>